<organism evidence="1 2">
    <name type="scientific">Dyella flagellata</name>
    <dbReference type="NCBI Taxonomy" id="1867833"/>
    <lineage>
        <taxon>Bacteria</taxon>
        <taxon>Pseudomonadati</taxon>
        <taxon>Pseudomonadota</taxon>
        <taxon>Gammaproteobacteria</taxon>
        <taxon>Lysobacterales</taxon>
        <taxon>Rhodanobacteraceae</taxon>
        <taxon>Dyella</taxon>
    </lineage>
</organism>
<evidence type="ECO:0000313" key="2">
    <source>
        <dbReference type="Proteomes" id="UP001156627"/>
    </source>
</evidence>
<evidence type="ECO:0000313" key="1">
    <source>
        <dbReference type="EMBL" id="GLQ88765.1"/>
    </source>
</evidence>
<gene>
    <name evidence="1" type="ORF">GCM10007898_23350</name>
</gene>
<name>A0ABQ5XAR1_9GAMM</name>
<reference evidence="2" key="1">
    <citation type="journal article" date="2019" name="Int. J. Syst. Evol. Microbiol.">
        <title>The Global Catalogue of Microorganisms (GCM) 10K type strain sequencing project: providing services to taxonomists for standard genome sequencing and annotation.</title>
        <authorList>
            <consortium name="The Broad Institute Genomics Platform"/>
            <consortium name="The Broad Institute Genome Sequencing Center for Infectious Disease"/>
            <person name="Wu L."/>
            <person name="Ma J."/>
        </authorList>
    </citation>
    <scope>NUCLEOTIDE SEQUENCE [LARGE SCALE GENOMIC DNA]</scope>
    <source>
        <strain evidence="2">NBRC 111981</strain>
    </source>
</reference>
<keyword evidence="2" id="KW-1185">Reference proteome</keyword>
<evidence type="ECO:0008006" key="3">
    <source>
        <dbReference type="Google" id="ProtNLM"/>
    </source>
</evidence>
<dbReference type="Proteomes" id="UP001156627">
    <property type="component" value="Unassembled WGS sequence"/>
</dbReference>
<comment type="caution">
    <text evidence="1">The sequence shown here is derived from an EMBL/GenBank/DDBJ whole genome shotgun (WGS) entry which is preliminary data.</text>
</comment>
<protein>
    <recommendedName>
        <fullName evidence="3">DUF2283 domain-containing protein</fullName>
    </recommendedName>
</protein>
<sequence length="75" mass="8407">MKLAVSYDTDGTILTMFDPEKLRGADFTVHYVPSKGEKHEVLEVPKDLASVPFTDLHKVARVNAQNGSARLERHQ</sequence>
<dbReference type="RefSeq" id="WP_284332204.1">
    <property type="nucleotide sequence ID" value="NZ_BSOA01000020.1"/>
</dbReference>
<proteinExistence type="predicted"/>
<accession>A0ABQ5XAR1</accession>
<dbReference type="EMBL" id="BSOA01000020">
    <property type="protein sequence ID" value="GLQ88765.1"/>
    <property type="molecule type" value="Genomic_DNA"/>
</dbReference>